<dbReference type="Pfam" id="PF12836">
    <property type="entry name" value="HHH_3"/>
    <property type="match status" value="1"/>
</dbReference>
<feature type="compositionally biased region" description="Low complexity" evidence="1">
    <location>
        <begin position="138"/>
        <end position="154"/>
    </location>
</feature>
<comment type="caution">
    <text evidence="4">The sequence shown here is derived from an EMBL/GenBank/DDBJ whole genome shotgun (WGS) entry which is preliminary data.</text>
</comment>
<keyword evidence="5" id="KW-1185">Reference proteome</keyword>
<dbReference type="InterPro" id="IPR004509">
    <property type="entry name" value="Competence_ComEA_HhH"/>
</dbReference>
<dbReference type="Proteomes" id="UP001330749">
    <property type="component" value="Unassembled WGS sequence"/>
</dbReference>
<gene>
    <name evidence="4" type="ORF">P4447_05180</name>
</gene>
<evidence type="ECO:0000313" key="4">
    <source>
        <dbReference type="EMBL" id="MED3561906.1"/>
    </source>
</evidence>
<dbReference type="Pfam" id="PF10531">
    <property type="entry name" value="SLBB"/>
    <property type="match status" value="1"/>
</dbReference>
<protein>
    <submittedName>
        <fullName evidence="4">Helix-hairpin-helix domain-containing protein</fullName>
    </submittedName>
</protein>
<organism evidence="4 5">
    <name type="scientific">Bacillus xiapuensis</name>
    <dbReference type="NCBI Taxonomy" id="2014075"/>
    <lineage>
        <taxon>Bacteria</taxon>
        <taxon>Bacillati</taxon>
        <taxon>Bacillota</taxon>
        <taxon>Bacilli</taxon>
        <taxon>Bacillales</taxon>
        <taxon>Bacillaceae</taxon>
        <taxon>Bacillus</taxon>
    </lineage>
</organism>
<name>A0ABU6N6P9_9BACI</name>
<dbReference type="PANTHER" id="PTHR21180">
    <property type="entry name" value="ENDONUCLEASE/EXONUCLEASE/PHOSPHATASE FAMILY DOMAIN-CONTAINING PROTEIN 1"/>
    <property type="match status" value="1"/>
</dbReference>
<accession>A0ABU6N6P9</accession>
<dbReference type="InterPro" id="IPR051675">
    <property type="entry name" value="Endo/Exo/Phosphatase_dom_1"/>
</dbReference>
<dbReference type="InterPro" id="IPR003583">
    <property type="entry name" value="Hlx-hairpin-Hlx_DNA-bd_motif"/>
</dbReference>
<dbReference type="Gene3D" id="1.10.150.310">
    <property type="entry name" value="Tex RuvX-like domain-like"/>
    <property type="match status" value="1"/>
</dbReference>
<feature type="domain" description="Helix-hairpin-helix DNA-binding motif class 1" evidence="3">
    <location>
        <begin position="194"/>
        <end position="213"/>
    </location>
</feature>
<dbReference type="EMBL" id="JARMQG010000056">
    <property type="protein sequence ID" value="MED3561906.1"/>
    <property type="molecule type" value="Genomic_DNA"/>
</dbReference>
<evidence type="ECO:0000256" key="2">
    <source>
        <dbReference type="SAM" id="Phobius"/>
    </source>
</evidence>
<sequence>MRDWFSKHKLFIVVAVIIATFGIYYFFIYHETPASIAAPKMSDIKGELQEKTTAKETEKTAKEEQTIKTIMVDVKGQIKHPGVYPARQGERVIDLIERAGGLANKADASQVNFAEHVQDEMVIYIPAKGETEPSAPGIAINSTSESSGSTSGNAKVDLNKADVNQLQTLPGIGPAKAAAIIDYRETTGAFNTVEDLKNISGIGVKTFEKLKDLVVVH</sequence>
<evidence type="ECO:0000256" key="1">
    <source>
        <dbReference type="SAM" id="MobiDB-lite"/>
    </source>
</evidence>
<keyword evidence="2" id="KW-0472">Membrane</keyword>
<feature type="transmembrane region" description="Helical" evidence="2">
    <location>
        <begin position="10"/>
        <end position="29"/>
    </location>
</feature>
<dbReference type="Gene3D" id="3.10.560.10">
    <property type="entry name" value="Outer membrane lipoprotein wza domain like"/>
    <property type="match status" value="1"/>
</dbReference>
<keyword evidence="2" id="KW-1133">Transmembrane helix</keyword>
<proteinExistence type="predicted"/>
<evidence type="ECO:0000259" key="3">
    <source>
        <dbReference type="SMART" id="SM00278"/>
    </source>
</evidence>
<dbReference type="SUPFAM" id="SSF47781">
    <property type="entry name" value="RuvA domain 2-like"/>
    <property type="match status" value="1"/>
</dbReference>
<dbReference type="PANTHER" id="PTHR21180:SF32">
    <property type="entry name" value="ENDONUCLEASE_EXONUCLEASE_PHOSPHATASE FAMILY DOMAIN-CONTAINING PROTEIN 1"/>
    <property type="match status" value="1"/>
</dbReference>
<dbReference type="RefSeq" id="WP_327966822.1">
    <property type="nucleotide sequence ID" value="NZ_JARMQG010000056.1"/>
</dbReference>
<evidence type="ECO:0000313" key="5">
    <source>
        <dbReference type="Proteomes" id="UP001330749"/>
    </source>
</evidence>
<keyword evidence="2" id="KW-0812">Transmembrane</keyword>
<dbReference type="NCBIfam" id="TIGR00426">
    <property type="entry name" value="competence protein ComEA helix-hairpin-helix repeat region"/>
    <property type="match status" value="1"/>
</dbReference>
<reference evidence="4 5" key="1">
    <citation type="submission" date="2023-03" db="EMBL/GenBank/DDBJ databases">
        <title>Bacillus Genome Sequencing.</title>
        <authorList>
            <person name="Dunlap C."/>
        </authorList>
    </citation>
    <scope>NUCLEOTIDE SEQUENCE [LARGE SCALE GENOMIC DNA]</scope>
    <source>
        <strain evidence="4 5">B-14544</strain>
    </source>
</reference>
<feature type="domain" description="Helix-hairpin-helix DNA-binding motif class 1" evidence="3">
    <location>
        <begin position="164"/>
        <end position="183"/>
    </location>
</feature>
<dbReference type="InterPro" id="IPR019554">
    <property type="entry name" value="Soluble_ligand-bd"/>
</dbReference>
<dbReference type="SMART" id="SM00278">
    <property type="entry name" value="HhH1"/>
    <property type="match status" value="2"/>
</dbReference>
<dbReference type="InterPro" id="IPR010994">
    <property type="entry name" value="RuvA_2-like"/>
</dbReference>
<feature type="region of interest" description="Disordered" evidence="1">
    <location>
        <begin position="133"/>
        <end position="155"/>
    </location>
</feature>